<dbReference type="AlphaFoldDB" id="B4IAH7"/>
<dbReference type="Proteomes" id="UP000001292">
    <property type="component" value="Unassembled WGS sequence"/>
</dbReference>
<name>B4IAH7_DROSE</name>
<proteinExistence type="predicted"/>
<evidence type="ECO:0000313" key="1">
    <source>
        <dbReference type="EMBL" id="EDW44290.1"/>
    </source>
</evidence>
<evidence type="ECO:0000313" key="2">
    <source>
        <dbReference type="Proteomes" id="UP000001292"/>
    </source>
</evidence>
<sequence>MEYDKLVRSRMGFGLGWDGIELNGLRAAGGAVEREDTGWCPACKALSSGEQAKCYTKTERQRNVAERCRRT</sequence>
<protein>
    <submittedName>
        <fullName evidence="1">GM22177</fullName>
    </submittedName>
</protein>
<gene>
    <name evidence="1" type="primary">Dsec\GM22177</name>
    <name evidence="1" type="ORF">Dsec_GM22177</name>
</gene>
<reference evidence="1 2" key="1">
    <citation type="journal article" date="2007" name="Nature">
        <title>Evolution of genes and genomes on the Drosophila phylogeny.</title>
        <authorList>
            <consortium name="Drosophila 12 Genomes Consortium"/>
            <person name="Clark A.G."/>
            <person name="Eisen M.B."/>
            <person name="Smith D.R."/>
            <person name="Bergman C.M."/>
            <person name="Oliver B."/>
            <person name="Markow T.A."/>
            <person name="Kaufman T.C."/>
            <person name="Kellis M."/>
            <person name="Gelbart W."/>
            <person name="Iyer V.N."/>
            <person name="Pollard D.A."/>
            <person name="Sackton T.B."/>
            <person name="Larracuente A.M."/>
            <person name="Singh N.D."/>
            <person name="Abad J.P."/>
            <person name="Abt D.N."/>
            <person name="Adryan B."/>
            <person name="Aguade M."/>
            <person name="Akashi H."/>
            <person name="Anderson W.W."/>
            <person name="Aquadro C.F."/>
            <person name="Ardell D.H."/>
            <person name="Arguello R."/>
            <person name="Artieri C.G."/>
            <person name="Barbash D.A."/>
            <person name="Barker D."/>
            <person name="Barsanti P."/>
            <person name="Batterham P."/>
            <person name="Batzoglou S."/>
            <person name="Begun D."/>
            <person name="Bhutkar A."/>
            <person name="Blanco E."/>
            <person name="Bosak S.A."/>
            <person name="Bradley R.K."/>
            <person name="Brand A.D."/>
            <person name="Brent M.R."/>
            <person name="Brooks A.N."/>
            <person name="Brown R.H."/>
            <person name="Butlin R.K."/>
            <person name="Caggese C."/>
            <person name="Calvi B.R."/>
            <person name="Bernardo de Carvalho A."/>
            <person name="Caspi A."/>
            <person name="Castrezana S."/>
            <person name="Celniker S.E."/>
            <person name="Chang J.L."/>
            <person name="Chapple C."/>
            <person name="Chatterji S."/>
            <person name="Chinwalla A."/>
            <person name="Civetta A."/>
            <person name="Clifton S.W."/>
            <person name="Comeron J.M."/>
            <person name="Costello J.C."/>
            <person name="Coyne J.A."/>
            <person name="Daub J."/>
            <person name="David R.G."/>
            <person name="Delcher A.L."/>
            <person name="Delehaunty K."/>
            <person name="Do C.B."/>
            <person name="Ebling H."/>
            <person name="Edwards K."/>
            <person name="Eickbush T."/>
            <person name="Evans J.D."/>
            <person name="Filipski A."/>
            <person name="Findeiss S."/>
            <person name="Freyhult E."/>
            <person name="Fulton L."/>
            <person name="Fulton R."/>
            <person name="Garcia A.C."/>
            <person name="Gardiner A."/>
            <person name="Garfield D.A."/>
            <person name="Garvin B.E."/>
            <person name="Gibson G."/>
            <person name="Gilbert D."/>
            <person name="Gnerre S."/>
            <person name="Godfrey J."/>
            <person name="Good R."/>
            <person name="Gotea V."/>
            <person name="Gravely B."/>
            <person name="Greenberg A.J."/>
            <person name="Griffiths-Jones S."/>
            <person name="Gross S."/>
            <person name="Guigo R."/>
            <person name="Gustafson E.A."/>
            <person name="Haerty W."/>
            <person name="Hahn M.W."/>
            <person name="Halligan D.L."/>
            <person name="Halpern A.L."/>
            <person name="Halter G.M."/>
            <person name="Han M.V."/>
            <person name="Heger A."/>
            <person name="Hillier L."/>
            <person name="Hinrichs A.S."/>
            <person name="Holmes I."/>
            <person name="Hoskins R.A."/>
            <person name="Hubisz M.J."/>
            <person name="Hultmark D."/>
            <person name="Huntley M.A."/>
            <person name="Jaffe D.B."/>
            <person name="Jagadeeshan S."/>
            <person name="Jeck W.R."/>
            <person name="Johnson J."/>
            <person name="Jones C.D."/>
            <person name="Jordan W.C."/>
            <person name="Karpen G.H."/>
            <person name="Kataoka E."/>
            <person name="Keightley P.D."/>
            <person name="Kheradpour P."/>
            <person name="Kirkness E.F."/>
            <person name="Koerich L.B."/>
            <person name="Kristiansen K."/>
            <person name="Kudrna D."/>
            <person name="Kulathinal R.J."/>
            <person name="Kumar S."/>
            <person name="Kwok R."/>
            <person name="Lander E."/>
            <person name="Langley C.H."/>
            <person name="Lapoint R."/>
            <person name="Lazzaro B.P."/>
            <person name="Lee S.J."/>
            <person name="Levesque L."/>
            <person name="Li R."/>
            <person name="Lin C.F."/>
            <person name="Lin M.F."/>
            <person name="Lindblad-Toh K."/>
            <person name="Llopart A."/>
            <person name="Long M."/>
            <person name="Low L."/>
            <person name="Lozovsky E."/>
            <person name="Lu J."/>
            <person name="Luo M."/>
            <person name="Machado C.A."/>
            <person name="Makalowski W."/>
            <person name="Marzo M."/>
            <person name="Matsuda M."/>
            <person name="Matzkin L."/>
            <person name="McAllister B."/>
            <person name="McBride C.S."/>
            <person name="McKernan B."/>
            <person name="McKernan K."/>
            <person name="Mendez-Lago M."/>
            <person name="Minx P."/>
            <person name="Mollenhauer M.U."/>
            <person name="Montooth K."/>
            <person name="Mount S.M."/>
            <person name="Mu X."/>
            <person name="Myers E."/>
            <person name="Negre B."/>
            <person name="Newfeld S."/>
            <person name="Nielsen R."/>
            <person name="Noor M.A."/>
            <person name="O'Grady P."/>
            <person name="Pachter L."/>
            <person name="Papaceit M."/>
            <person name="Parisi M.J."/>
            <person name="Parisi M."/>
            <person name="Parts L."/>
            <person name="Pedersen J.S."/>
            <person name="Pesole G."/>
            <person name="Phillippy A.M."/>
            <person name="Ponting C.P."/>
            <person name="Pop M."/>
            <person name="Porcelli D."/>
            <person name="Powell J.R."/>
            <person name="Prohaska S."/>
            <person name="Pruitt K."/>
            <person name="Puig M."/>
            <person name="Quesneville H."/>
            <person name="Ram K.R."/>
            <person name="Rand D."/>
            <person name="Rasmussen M.D."/>
            <person name="Reed L.K."/>
            <person name="Reenan R."/>
            <person name="Reily A."/>
            <person name="Remington K.A."/>
            <person name="Rieger T.T."/>
            <person name="Ritchie M.G."/>
            <person name="Robin C."/>
            <person name="Rogers Y.H."/>
            <person name="Rohde C."/>
            <person name="Rozas J."/>
            <person name="Rubenfield M.J."/>
            <person name="Ruiz A."/>
            <person name="Russo S."/>
            <person name="Salzberg S.L."/>
            <person name="Sanchez-Gracia A."/>
            <person name="Saranga D.J."/>
            <person name="Sato H."/>
            <person name="Schaeffer S.W."/>
            <person name="Schatz M.C."/>
            <person name="Schlenke T."/>
            <person name="Schwartz R."/>
            <person name="Segarra C."/>
            <person name="Singh R.S."/>
            <person name="Sirot L."/>
            <person name="Sirota M."/>
            <person name="Sisneros N.B."/>
            <person name="Smith C.D."/>
            <person name="Smith T.F."/>
            <person name="Spieth J."/>
            <person name="Stage D.E."/>
            <person name="Stark A."/>
            <person name="Stephan W."/>
            <person name="Strausberg R.L."/>
            <person name="Strempel S."/>
            <person name="Sturgill D."/>
            <person name="Sutton G."/>
            <person name="Sutton G.G."/>
            <person name="Tao W."/>
            <person name="Teichmann S."/>
            <person name="Tobari Y.N."/>
            <person name="Tomimura Y."/>
            <person name="Tsolas J.M."/>
            <person name="Valente V.L."/>
            <person name="Venter E."/>
            <person name="Venter J.C."/>
            <person name="Vicario S."/>
            <person name="Vieira F.G."/>
            <person name="Vilella A.J."/>
            <person name="Villasante A."/>
            <person name="Walenz B."/>
            <person name="Wang J."/>
            <person name="Wasserman M."/>
            <person name="Watts T."/>
            <person name="Wilson D."/>
            <person name="Wilson R.K."/>
            <person name="Wing R.A."/>
            <person name="Wolfner M.F."/>
            <person name="Wong A."/>
            <person name="Wong G.K."/>
            <person name="Wu C.I."/>
            <person name="Wu G."/>
            <person name="Yamamoto D."/>
            <person name="Yang H.P."/>
            <person name="Yang S.P."/>
            <person name="Yorke J.A."/>
            <person name="Yoshida K."/>
            <person name="Zdobnov E."/>
            <person name="Zhang P."/>
            <person name="Zhang Y."/>
            <person name="Zimin A.V."/>
            <person name="Baldwin J."/>
            <person name="Abdouelleil A."/>
            <person name="Abdulkadir J."/>
            <person name="Abebe A."/>
            <person name="Abera B."/>
            <person name="Abreu J."/>
            <person name="Acer S.C."/>
            <person name="Aftuck L."/>
            <person name="Alexander A."/>
            <person name="An P."/>
            <person name="Anderson E."/>
            <person name="Anderson S."/>
            <person name="Arachi H."/>
            <person name="Azer M."/>
            <person name="Bachantsang P."/>
            <person name="Barry A."/>
            <person name="Bayul T."/>
            <person name="Berlin A."/>
            <person name="Bessette D."/>
            <person name="Bloom T."/>
            <person name="Blye J."/>
            <person name="Boguslavskiy L."/>
            <person name="Bonnet C."/>
            <person name="Boukhgalter B."/>
            <person name="Bourzgui I."/>
            <person name="Brown A."/>
            <person name="Cahill P."/>
            <person name="Channer S."/>
            <person name="Cheshatsang Y."/>
            <person name="Chuda L."/>
            <person name="Citroen M."/>
            <person name="Collymore A."/>
            <person name="Cooke P."/>
            <person name="Costello M."/>
            <person name="D'Aco K."/>
            <person name="Daza R."/>
            <person name="De Haan G."/>
            <person name="DeGray S."/>
            <person name="DeMaso C."/>
            <person name="Dhargay N."/>
            <person name="Dooley K."/>
            <person name="Dooley E."/>
            <person name="Doricent M."/>
            <person name="Dorje P."/>
            <person name="Dorjee K."/>
            <person name="Dupes A."/>
            <person name="Elong R."/>
            <person name="Falk J."/>
            <person name="Farina A."/>
            <person name="Faro S."/>
            <person name="Ferguson D."/>
            <person name="Fisher S."/>
            <person name="Foley C.D."/>
            <person name="Franke A."/>
            <person name="Friedrich D."/>
            <person name="Gadbois L."/>
            <person name="Gearin G."/>
            <person name="Gearin C.R."/>
            <person name="Giannoukos G."/>
            <person name="Goode T."/>
            <person name="Graham J."/>
            <person name="Grandbois E."/>
            <person name="Grewal S."/>
            <person name="Gyaltsen K."/>
            <person name="Hafez N."/>
            <person name="Hagos B."/>
            <person name="Hall J."/>
            <person name="Henson C."/>
            <person name="Hollinger A."/>
            <person name="Honan T."/>
            <person name="Huard M.D."/>
            <person name="Hughes L."/>
            <person name="Hurhula B."/>
            <person name="Husby M.E."/>
            <person name="Kamat A."/>
            <person name="Kanga B."/>
            <person name="Kashin S."/>
            <person name="Khazanovich D."/>
            <person name="Kisner P."/>
            <person name="Lance K."/>
            <person name="Lara M."/>
            <person name="Lee W."/>
            <person name="Lennon N."/>
            <person name="Letendre F."/>
            <person name="LeVine R."/>
            <person name="Lipovsky A."/>
            <person name="Liu X."/>
            <person name="Liu J."/>
            <person name="Liu S."/>
            <person name="Lokyitsang T."/>
            <person name="Lokyitsang Y."/>
            <person name="Lubonja R."/>
            <person name="Lui A."/>
            <person name="MacDonald P."/>
            <person name="Magnisalis V."/>
            <person name="Maru K."/>
            <person name="Matthews C."/>
            <person name="McCusker W."/>
            <person name="McDonough S."/>
            <person name="Mehta T."/>
            <person name="Meldrim J."/>
            <person name="Meneus L."/>
            <person name="Mihai O."/>
            <person name="Mihalev A."/>
            <person name="Mihova T."/>
            <person name="Mittelman R."/>
            <person name="Mlenga V."/>
            <person name="Montmayeur A."/>
            <person name="Mulrain L."/>
            <person name="Navidi A."/>
            <person name="Naylor J."/>
            <person name="Negash T."/>
            <person name="Nguyen T."/>
            <person name="Nguyen N."/>
            <person name="Nicol R."/>
            <person name="Norbu C."/>
            <person name="Norbu N."/>
            <person name="Novod N."/>
            <person name="O'Neill B."/>
            <person name="Osman S."/>
            <person name="Markiewicz E."/>
            <person name="Oyono O.L."/>
            <person name="Patti C."/>
            <person name="Phunkhang P."/>
            <person name="Pierre F."/>
            <person name="Priest M."/>
            <person name="Raghuraman S."/>
            <person name="Rege F."/>
            <person name="Reyes R."/>
            <person name="Rise C."/>
            <person name="Rogov P."/>
            <person name="Ross K."/>
            <person name="Ryan E."/>
            <person name="Settipalli S."/>
            <person name="Shea T."/>
            <person name="Sherpa N."/>
            <person name="Shi L."/>
            <person name="Shih D."/>
            <person name="Sparrow T."/>
            <person name="Spaulding J."/>
            <person name="Stalker J."/>
            <person name="Stange-Thomann N."/>
            <person name="Stavropoulos S."/>
            <person name="Stone C."/>
            <person name="Strader C."/>
            <person name="Tesfaye S."/>
            <person name="Thomson T."/>
            <person name="Thoulutsang Y."/>
            <person name="Thoulutsang D."/>
            <person name="Topham K."/>
            <person name="Topping I."/>
            <person name="Tsamla T."/>
            <person name="Vassiliev H."/>
            <person name="Vo A."/>
            <person name="Wangchuk T."/>
            <person name="Wangdi T."/>
            <person name="Weiand M."/>
            <person name="Wilkinson J."/>
            <person name="Wilson A."/>
            <person name="Yadav S."/>
            <person name="Young G."/>
            <person name="Yu Q."/>
            <person name="Zembek L."/>
            <person name="Zhong D."/>
            <person name="Zimmer A."/>
            <person name="Zwirko Z."/>
            <person name="Jaffe D.B."/>
            <person name="Alvarez P."/>
            <person name="Brockman W."/>
            <person name="Butler J."/>
            <person name="Chin C."/>
            <person name="Gnerre S."/>
            <person name="Grabherr M."/>
            <person name="Kleber M."/>
            <person name="Mauceli E."/>
            <person name="MacCallum I."/>
        </authorList>
    </citation>
    <scope>NUCLEOTIDE SEQUENCE [LARGE SCALE GENOMIC DNA]</scope>
    <source>
        <strain evidence="2">Rob3c / Tucson 14021-0248.25</strain>
    </source>
</reference>
<dbReference type="EMBL" id="CH480826">
    <property type="protein sequence ID" value="EDW44290.1"/>
    <property type="molecule type" value="Genomic_DNA"/>
</dbReference>
<dbReference type="HOGENOM" id="CLU_2742776_0_0_1"/>
<organism evidence="2">
    <name type="scientific">Drosophila sechellia</name>
    <name type="common">Fruit fly</name>
    <dbReference type="NCBI Taxonomy" id="7238"/>
    <lineage>
        <taxon>Eukaryota</taxon>
        <taxon>Metazoa</taxon>
        <taxon>Ecdysozoa</taxon>
        <taxon>Arthropoda</taxon>
        <taxon>Hexapoda</taxon>
        <taxon>Insecta</taxon>
        <taxon>Pterygota</taxon>
        <taxon>Neoptera</taxon>
        <taxon>Endopterygota</taxon>
        <taxon>Diptera</taxon>
        <taxon>Brachycera</taxon>
        <taxon>Muscomorpha</taxon>
        <taxon>Ephydroidea</taxon>
        <taxon>Drosophilidae</taxon>
        <taxon>Drosophila</taxon>
        <taxon>Sophophora</taxon>
    </lineage>
</organism>
<accession>B4IAH7</accession>
<keyword evidence="2" id="KW-1185">Reference proteome</keyword>